<reference evidence="1" key="1">
    <citation type="submission" date="2023-03" db="EMBL/GenBank/DDBJ databases">
        <title>Actinoallomurus iriomotensis NBRC 103684.</title>
        <authorList>
            <person name="Ichikawa N."/>
            <person name="Sato H."/>
            <person name="Tonouchi N."/>
        </authorList>
    </citation>
    <scope>NUCLEOTIDE SEQUENCE</scope>
    <source>
        <strain evidence="1">NBRC 103684</strain>
    </source>
</reference>
<evidence type="ECO:0000313" key="2">
    <source>
        <dbReference type="Proteomes" id="UP001165074"/>
    </source>
</evidence>
<proteinExistence type="predicted"/>
<comment type="caution">
    <text evidence="1">The sequence shown here is derived from an EMBL/GenBank/DDBJ whole genome shotgun (WGS) entry which is preliminary data.</text>
</comment>
<gene>
    <name evidence="1" type="ORF">Airi02_102670</name>
</gene>
<organism evidence="1 2">
    <name type="scientific">Actinoallomurus iriomotensis</name>
    <dbReference type="NCBI Taxonomy" id="478107"/>
    <lineage>
        <taxon>Bacteria</taxon>
        <taxon>Bacillati</taxon>
        <taxon>Actinomycetota</taxon>
        <taxon>Actinomycetes</taxon>
        <taxon>Streptosporangiales</taxon>
        <taxon>Thermomonosporaceae</taxon>
        <taxon>Actinoallomurus</taxon>
    </lineage>
</organism>
<protein>
    <submittedName>
        <fullName evidence="1">Uncharacterized protein</fullName>
    </submittedName>
</protein>
<evidence type="ECO:0000313" key="1">
    <source>
        <dbReference type="EMBL" id="GLY92339.1"/>
    </source>
</evidence>
<dbReference type="RefSeq" id="WP_285584460.1">
    <property type="nucleotide sequence ID" value="NZ_BSTK01000027.1"/>
</dbReference>
<dbReference type="AlphaFoldDB" id="A0A9W6SEY5"/>
<name>A0A9W6SEY5_9ACTN</name>
<dbReference type="EMBL" id="BSTK01000027">
    <property type="protein sequence ID" value="GLY92339.1"/>
    <property type="molecule type" value="Genomic_DNA"/>
</dbReference>
<dbReference type="Proteomes" id="UP001165074">
    <property type="component" value="Unassembled WGS sequence"/>
</dbReference>
<sequence length="47" mass="5118">MACADSFEARVPFGRYLGQIATDTERSYFHRALTVLGADAGPPSQSR</sequence>
<keyword evidence="2" id="KW-1185">Reference proteome</keyword>
<accession>A0A9W6SEY5</accession>